<feature type="transmembrane region" description="Helical" evidence="8">
    <location>
        <begin position="65"/>
        <end position="85"/>
    </location>
</feature>
<evidence type="ECO:0000256" key="5">
    <source>
        <dbReference type="ARBA" id="ARBA00022989"/>
    </source>
</evidence>
<sequence>MRMTTLLLLQLAVILLAARLCGWVLRHFGQPAVIGEMAAGLLLGPVVFGAWMPEAHAALFPAASLPPLSALATLGLVLFMFVVGAELRAVEGTKAQVRAAGLVGALGISLPLAMGLAISPWLHPRFAPEGLGFWPFALFIAAAMSVTAFPVLARILKDRNLTQTRAGRLAMSAAIIDDGFVWIFLALVLTLAGGHTGPGIEVAATGALILVAVAFLVLKPLYAWLLKRGCDEDGAPTRGTLVAILIGLVGCAAFAEAISLHAVFGAFVFGVCLPRDNRLVHHLAKAFEPVSMLLLMPIVFALAGLNTTPEAFVGAGLGAFALILSVAIAGKMLGGTIGARLSGYDWRDSFAVGSLINARGLMELVVLKIGLDAGLIGPELFTLMFGMTLVTTVMTSPLLSLWARRGEGAALADRSRPR</sequence>
<dbReference type="RefSeq" id="WP_133394096.1">
    <property type="nucleotide sequence ID" value="NZ_SMTG01000004.1"/>
</dbReference>
<keyword evidence="3" id="KW-0050">Antiport</keyword>
<dbReference type="GO" id="GO:1902600">
    <property type="term" value="P:proton transmembrane transport"/>
    <property type="evidence" value="ECO:0007669"/>
    <property type="project" value="InterPro"/>
</dbReference>
<feature type="transmembrane region" description="Helical" evidence="8">
    <location>
        <begin position="169"/>
        <end position="190"/>
    </location>
</feature>
<evidence type="ECO:0000256" key="4">
    <source>
        <dbReference type="ARBA" id="ARBA00022692"/>
    </source>
</evidence>
<evidence type="ECO:0000256" key="3">
    <source>
        <dbReference type="ARBA" id="ARBA00022449"/>
    </source>
</evidence>
<evidence type="ECO:0000256" key="1">
    <source>
        <dbReference type="ARBA" id="ARBA00004141"/>
    </source>
</evidence>
<keyword evidence="2" id="KW-0813">Transport</keyword>
<evidence type="ECO:0000313" key="11">
    <source>
        <dbReference type="Proteomes" id="UP000295543"/>
    </source>
</evidence>
<feature type="transmembrane region" description="Helical" evidence="8">
    <location>
        <begin position="97"/>
        <end position="119"/>
    </location>
</feature>
<dbReference type="EMBL" id="SMTG01000004">
    <property type="protein sequence ID" value="TDK31057.1"/>
    <property type="molecule type" value="Genomic_DNA"/>
</dbReference>
<proteinExistence type="predicted"/>
<keyword evidence="4 8" id="KW-0812">Transmembrane</keyword>
<reference evidence="10 11" key="1">
    <citation type="submission" date="2019-03" db="EMBL/GenBank/DDBJ databases">
        <title>Luteimonas zhaokaii sp.nov., isolated from the rectal contents of Plateau pika in Yushu, Qinghai Province, China.</title>
        <authorList>
            <person name="Zhang G."/>
        </authorList>
    </citation>
    <scope>NUCLEOTIDE SEQUENCE [LARGE SCALE GENOMIC DNA]</scope>
    <source>
        <strain evidence="10 11">THG-MD21</strain>
    </source>
</reference>
<feature type="domain" description="Cation/H+ exchanger transmembrane" evidence="9">
    <location>
        <begin position="16"/>
        <end position="399"/>
    </location>
</feature>
<evidence type="ECO:0000256" key="8">
    <source>
        <dbReference type="SAM" id="Phobius"/>
    </source>
</evidence>
<evidence type="ECO:0000313" key="10">
    <source>
        <dbReference type="EMBL" id="TDK31057.1"/>
    </source>
</evidence>
<dbReference type="Proteomes" id="UP000295543">
    <property type="component" value="Unassembled WGS sequence"/>
</dbReference>
<name>A0A4R5U983_9GAMM</name>
<evidence type="ECO:0000256" key="6">
    <source>
        <dbReference type="ARBA" id="ARBA00023065"/>
    </source>
</evidence>
<comment type="caution">
    <text evidence="10">The sequence shown here is derived from an EMBL/GenBank/DDBJ whole genome shotgun (WGS) entry which is preliminary data.</text>
</comment>
<dbReference type="InterPro" id="IPR006153">
    <property type="entry name" value="Cation/H_exchanger_TM"/>
</dbReference>
<keyword evidence="5 8" id="KW-1133">Transmembrane helix</keyword>
<feature type="transmembrane region" description="Helical" evidence="8">
    <location>
        <begin position="32"/>
        <end position="53"/>
    </location>
</feature>
<dbReference type="Gene3D" id="1.20.1530.20">
    <property type="match status" value="1"/>
</dbReference>
<evidence type="ECO:0000256" key="7">
    <source>
        <dbReference type="ARBA" id="ARBA00023136"/>
    </source>
</evidence>
<dbReference type="PANTHER" id="PTHR32468:SF0">
    <property type="entry name" value="K(+)_H(+) ANTIPORTER 1"/>
    <property type="match status" value="1"/>
</dbReference>
<dbReference type="Pfam" id="PF00999">
    <property type="entry name" value="Na_H_Exchanger"/>
    <property type="match status" value="1"/>
</dbReference>
<comment type="subcellular location">
    <subcellularLocation>
        <location evidence="1">Membrane</location>
        <topology evidence="1">Multi-pass membrane protein</topology>
    </subcellularLocation>
</comment>
<protein>
    <submittedName>
        <fullName evidence="10">Cation:proton antiporter</fullName>
    </submittedName>
</protein>
<dbReference type="PANTHER" id="PTHR32468">
    <property type="entry name" value="CATION/H + ANTIPORTER"/>
    <property type="match status" value="1"/>
</dbReference>
<keyword evidence="7 8" id="KW-0472">Membrane</keyword>
<dbReference type="GO" id="GO:0015297">
    <property type="term" value="F:antiporter activity"/>
    <property type="evidence" value="ECO:0007669"/>
    <property type="project" value="UniProtKB-KW"/>
</dbReference>
<feature type="transmembrane region" description="Helical" evidence="8">
    <location>
        <begin position="202"/>
        <end position="222"/>
    </location>
</feature>
<dbReference type="InterPro" id="IPR050794">
    <property type="entry name" value="CPA2_transporter"/>
</dbReference>
<feature type="transmembrane region" description="Helical" evidence="8">
    <location>
        <begin position="383"/>
        <end position="403"/>
    </location>
</feature>
<feature type="transmembrane region" description="Helical" evidence="8">
    <location>
        <begin position="311"/>
        <end position="329"/>
    </location>
</feature>
<evidence type="ECO:0000256" key="2">
    <source>
        <dbReference type="ARBA" id="ARBA00022448"/>
    </source>
</evidence>
<feature type="transmembrane region" description="Helical" evidence="8">
    <location>
        <begin position="242"/>
        <end position="274"/>
    </location>
</feature>
<dbReference type="OrthoDB" id="9793589at2"/>
<feature type="transmembrane region" description="Helical" evidence="8">
    <location>
        <begin position="131"/>
        <end position="149"/>
    </location>
</feature>
<dbReference type="AlphaFoldDB" id="A0A4R5U983"/>
<accession>A0A4R5U983</accession>
<dbReference type="GO" id="GO:0016020">
    <property type="term" value="C:membrane"/>
    <property type="evidence" value="ECO:0007669"/>
    <property type="project" value="UniProtKB-SubCell"/>
</dbReference>
<dbReference type="InterPro" id="IPR038770">
    <property type="entry name" value="Na+/solute_symporter_sf"/>
</dbReference>
<keyword evidence="11" id="KW-1185">Reference proteome</keyword>
<organism evidence="10 11">
    <name type="scientific">Luteimonas terrae</name>
    <dbReference type="NCBI Taxonomy" id="1530191"/>
    <lineage>
        <taxon>Bacteria</taxon>
        <taxon>Pseudomonadati</taxon>
        <taxon>Pseudomonadota</taxon>
        <taxon>Gammaproteobacteria</taxon>
        <taxon>Lysobacterales</taxon>
        <taxon>Lysobacteraceae</taxon>
        <taxon>Luteimonas</taxon>
    </lineage>
</organism>
<evidence type="ECO:0000259" key="9">
    <source>
        <dbReference type="Pfam" id="PF00999"/>
    </source>
</evidence>
<gene>
    <name evidence="10" type="ORF">E2F49_09830</name>
</gene>
<feature type="transmembrane region" description="Helical" evidence="8">
    <location>
        <begin position="286"/>
        <end position="305"/>
    </location>
</feature>
<keyword evidence="6" id="KW-0406">Ion transport</keyword>